<dbReference type="OrthoDB" id="1738303at2759"/>
<accession>A0A371HD54</accession>
<sequence>MMKPTMSNQVFTEDDVSVSNTFVLTSTINDQIDGRILDINKAPSNVHSILVPLLEGASSIATGHGE</sequence>
<gene>
    <name evidence="1" type="ORF">CR513_16057</name>
</gene>
<evidence type="ECO:0000313" key="2">
    <source>
        <dbReference type="Proteomes" id="UP000257109"/>
    </source>
</evidence>
<reference evidence="1" key="1">
    <citation type="submission" date="2018-05" db="EMBL/GenBank/DDBJ databases">
        <title>Draft genome of Mucuna pruriens seed.</title>
        <authorList>
            <person name="Nnadi N.E."/>
            <person name="Vos R."/>
            <person name="Hasami M.H."/>
            <person name="Devisetty U.K."/>
            <person name="Aguiy J.C."/>
        </authorList>
    </citation>
    <scope>NUCLEOTIDE SEQUENCE [LARGE SCALE GENOMIC DNA]</scope>
    <source>
        <tissue evidence="1">Seed</tissue>
    </source>
</reference>
<keyword evidence="2" id="KW-1185">Reference proteome</keyword>
<dbReference type="Proteomes" id="UP000257109">
    <property type="component" value="Unassembled WGS sequence"/>
</dbReference>
<feature type="non-terminal residue" evidence="1">
    <location>
        <position position="66"/>
    </location>
</feature>
<comment type="caution">
    <text evidence="1">The sequence shown here is derived from an EMBL/GenBank/DDBJ whole genome shotgun (WGS) entry which is preliminary data.</text>
</comment>
<name>A0A371HD54_MUCPR</name>
<feature type="non-terminal residue" evidence="1">
    <location>
        <position position="1"/>
    </location>
</feature>
<dbReference type="AlphaFoldDB" id="A0A371HD54"/>
<protein>
    <submittedName>
        <fullName evidence="1">Uncharacterized protein</fullName>
    </submittedName>
</protein>
<dbReference type="EMBL" id="QJKJ01002924">
    <property type="protein sequence ID" value="RDY00726.1"/>
    <property type="molecule type" value="Genomic_DNA"/>
</dbReference>
<organism evidence="1 2">
    <name type="scientific">Mucuna pruriens</name>
    <name type="common">Velvet bean</name>
    <name type="synonym">Dolichos pruriens</name>
    <dbReference type="NCBI Taxonomy" id="157652"/>
    <lineage>
        <taxon>Eukaryota</taxon>
        <taxon>Viridiplantae</taxon>
        <taxon>Streptophyta</taxon>
        <taxon>Embryophyta</taxon>
        <taxon>Tracheophyta</taxon>
        <taxon>Spermatophyta</taxon>
        <taxon>Magnoliopsida</taxon>
        <taxon>eudicotyledons</taxon>
        <taxon>Gunneridae</taxon>
        <taxon>Pentapetalae</taxon>
        <taxon>rosids</taxon>
        <taxon>fabids</taxon>
        <taxon>Fabales</taxon>
        <taxon>Fabaceae</taxon>
        <taxon>Papilionoideae</taxon>
        <taxon>50 kb inversion clade</taxon>
        <taxon>NPAAA clade</taxon>
        <taxon>indigoferoid/millettioid clade</taxon>
        <taxon>Phaseoleae</taxon>
        <taxon>Mucuna</taxon>
    </lineage>
</organism>
<evidence type="ECO:0000313" key="1">
    <source>
        <dbReference type="EMBL" id="RDY00726.1"/>
    </source>
</evidence>
<proteinExistence type="predicted"/>